<dbReference type="AlphaFoldDB" id="A0A6A4UZB4"/>
<feature type="transmembrane region" description="Helical" evidence="2">
    <location>
        <begin position="343"/>
        <end position="367"/>
    </location>
</feature>
<reference evidence="4 5" key="1">
    <citation type="submission" date="2019-07" db="EMBL/GenBank/DDBJ databases">
        <title>Draft genome assembly of a fouling barnacle, Amphibalanus amphitrite (Darwin, 1854): The first reference genome for Thecostraca.</title>
        <authorList>
            <person name="Kim W."/>
        </authorList>
    </citation>
    <scope>NUCLEOTIDE SEQUENCE [LARGE SCALE GENOMIC DNA]</scope>
    <source>
        <strain evidence="4">SNU_AA5</strain>
        <tissue evidence="4">Soma without cirri and trophi</tissue>
    </source>
</reference>
<dbReference type="PROSITE" id="PS51034">
    <property type="entry name" value="ZP_2"/>
    <property type="match status" value="1"/>
</dbReference>
<dbReference type="PANTHER" id="PTHR22907:SF46">
    <property type="entry name" value="ZP DOMAIN-CONTAINING PROTEIN"/>
    <property type="match status" value="1"/>
</dbReference>
<dbReference type="EMBL" id="VIIS01002235">
    <property type="protein sequence ID" value="KAF0286695.1"/>
    <property type="molecule type" value="Genomic_DNA"/>
</dbReference>
<evidence type="ECO:0000256" key="2">
    <source>
        <dbReference type="SAM" id="Phobius"/>
    </source>
</evidence>
<keyword evidence="2" id="KW-0812">Transmembrane</keyword>
<proteinExistence type="predicted"/>
<accession>A0A6A4UZB4</accession>
<dbReference type="OrthoDB" id="6407830at2759"/>
<evidence type="ECO:0000313" key="5">
    <source>
        <dbReference type="Proteomes" id="UP000440578"/>
    </source>
</evidence>
<name>A0A6A4UZB4_AMPAM</name>
<protein>
    <recommendedName>
        <fullName evidence="3">ZP domain-containing protein</fullName>
    </recommendedName>
</protein>
<dbReference type="SMART" id="SM00241">
    <property type="entry name" value="ZP"/>
    <property type="match status" value="1"/>
</dbReference>
<comment type="caution">
    <text evidence="4">The sequence shown here is derived from an EMBL/GenBank/DDBJ whole genome shotgun (WGS) entry which is preliminary data.</text>
</comment>
<dbReference type="Proteomes" id="UP000440578">
    <property type="component" value="Unassembled WGS sequence"/>
</dbReference>
<gene>
    <name evidence="4" type="ORF">FJT64_014815</name>
</gene>
<keyword evidence="1" id="KW-0732">Signal</keyword>
<evidence type="ECO:0000313" key="4">
    <source>
        <dbReference type="EMBL" id="KAF0286695.1"/>
    </source>
</evidence>
<sequence length="368" mass="40830">MSVRSRYRIDCEREHMYAIVDVTPSMKQLYLHRLKHFPGCEPDMRNEKAIFHINLANTNDFSACGVTKIVNTKTGQRMYSHQVVIEHESGMKEVLRLHCAYNGNGTVQHEEHNIVRRSPQGDGWPSGFQEPEILEITEEITATAPEPVLGVVVRQDGQEIDTSLNVRPGAPLDMEISLDDNSSSTYGIIVSDMIVSDTRKQEELLLTNGCSVDPYLFGNFATETGDKLKANFRAFKFPETNYVLFKGILNVCIDVCEGVHCSNGEVQCSNGELGYGRRRRRAVTPSSDPNQVFQVEMSTILNVQFEDAETNVKAGFIDAEEPFSIGYVDPLTYFAGRRGERGVIYSSAPATVVPATAAALLVALLVAL</sequence>
<keyword evidence="5" id="KW-1185">Reference proteome</keyword>
<dbReference type="InterPro" id="IPR051962">
    <property type="entry name" value="Cuticlin"/>
</dbReference>
<dbReference type="InterPro" id="IPR001507">
    <property type="entry name" value="ZP_dom"/>
</dbReference>
<organism evidence="4 5">
    <name type="scientific">Amphibalanus amphitrite</name>
    <name type="common">Striped barnacle</name>
    <name type="synonym">Balanus amphitrite</name>
    <dbReference type="NCBI Taxonomy" id="1232801"/>
    <lineage>
        <taxon>Eukaryota</taxon>
        <taxon>Metazoa</taxon>
        <taxon>Ecdysozoa</taxon>
        <taxon>Arthropoda</taxon>
        <taxon>Crustacea</taxon>
        <taxon>Multicrustacea</taxon>
        <taxon>Cirripedia</taxon>
        <taxon>Thoracica</taxon>
        <taxon>Thoracicalcarea</taxon>
        <taxon>Balanomorpha</taxon>
        <taxon>Balanoidea</taxon>
        <taxon>Balanidae</taxon>
        <taxon>Amphibalaninae</taxon>
        <taxon>Amphibalanus</taxon>
    </lineage>
</organism>
<evidence type="ECO:0000256" key="1">
    <source>
        <dbReference type="ARBA" id="ARBA00022729"/>
    </source>
</evidence>
<keyword evidence="2" id="KW-1133">Transmembrane helix</keyword>
<keyword evidence="2" id="KW-0472">Membrane</keyword>
<dbReference type="PANTHER" id="PTHR22907">
    <property type="entry name" value="GH04558P"/>
    <property type="match status" value="1"/>
</dbReference>
<evidence type="ECO:0000259" key="3">
    <source>
        <dbReference type="PROSITE" id="PS51034"/>
    </source>
</evidence>
<feature type="domain" description="ZP" evidence="3">
    <location>
        <begin position="10"/>
        <end position="268"/>
    </location>
</feature>